<dbReference type="Proteomes" id="UP001197093">
    <property type="component" value="Unassembled WGS sequence"/>
</dbReference>
<dbReference type="SUPFAM" id="SSF53474">
    <property type="entry name" value="alpha/beta-Hydrolases"/>
    <property type="match status" value="1"/>
</dbReference>
<dbReference type="InterPro" id="IPR000073">
    <property type="entry name" value="AB_hydrolase_1"/>
</dbReference>
<dbReference type="AlphaFoldDB" id="A0AAD4EML9"/>
<accession>A0AAD4EML9</accession>
<reference evidence="2" key="1">
    <citation type="submission" date="2023-02" db="EMBL/GenBank/DDBJ databases">
        <authorList>
            <person name="Palmer J.M."/>
        </authorList>
    </citation>
    <scope>NUCLEOTIDE SEQUENCE</scope>
    <source>
        <strain evidence="2">FW57</strain>
    </source>
</reference>
<dbReference type="Pfam" id="PF12697">
    <property type="entry name" value="Abhydrolase_6"/>
    <property type="match status" value="1"/>
</dbReference>
<dbReference type="InterPro" id="IPR050266">
    <property type="entry name" value="AB_hydrolase_sf"/>
</dbReference>
<dbReference type="PANTHER" id="PTHR43798:SF33">
    <property type="entry name" value="HYDROLASE, PUTATIVE (AFU_ORTHOLOGUE AFUA_2G14860)-RELATED"/>
    <property type="match status" value="1"/>
</dbReference>
<evidence type="ECO:0000259" key="1">
    <source>
        <dbReference type="Pfam" id="PF12697"/>
    </source>
</evidence>
<dbReference type="PANTHER" id="PTHR43798">
    <property type="entry name" value="MONOACYLGLYCEROL LIPASE"/>
    <property type="match status" value="1"/>
</dbReference>
<dbReference type="InterPro" id="IPR029058">
    <property type="entry name" value="AB_hydrolase_fold"/>
</dbReference>
<sequence length="421" mass="47268">MPELFRVVEHTINGAHSREYQTATANGDADRPRLAVKQYIPLDNPNPQPGDVTIIGAHANAFPKVTLPPSCCFKDLSNRWQELYEPLWDELHKRAAKSGIRIRSIWIADMWNQGQSGVLNEKILGNDPSWFDNTRDLQALIDQKRDEMPHPLVGIGHSMGAAQLTLLALNNPRLLCSLVLLDPVIQPTITGIGPAVASTARRDLWDSRASAAAKFKQSKFYQTWDPRVLDLWVRYGLRTLPTAIHPSPDPATEQRVTLTTSKHQELFTFLRPTYRGDGVPDRDAAVVSREHPGYPFYRAEPLHGFKRLPELRPSVLYVFGDESDMSGPEARRIKLERTGTGVGGSGGAAKERVREVVLDCGHLVAMERVPQCADAIAGFLGAELALWRREQKEFADKRARVSVRDLVMVDEQWKREIKPKI</sequence>
<dbReference type="EMBL" id="JAHCVI010000006">
    <property type="protein sequence ID" value="KAG7283948.1"/>
    <property type="molecule type" value="Genomic_DNA"/>
</dbReference>
<protein>
    <recommendedName>
        <fullName evidence="1">AB hydrolase-1 domain-containing protein</fullName>
    </recommendedName>
</protein>
<dbReference type="Gene3D" id="3.40.50.1820">
    <property type="entry name" value="alpha/beta hydrolase"/>
    <property type="match status" value="1"/>
</dbReference>
<comment type="caution">
    <text evidence="2">The sequence shown here is derived from an EMBL/GenBank/DDBJ whole genome shotgun (WGS) entry which is preliminary data.</text>
</comment>
<name>A0AAD4EML9_9PEZI</name>
<dbReference type="GO" id="GO:0016020">
    <property type="term" value="C:membrane"/>
    <property type="evidence" value="ECO:0007669"/>
    <property type="project" value="TreeGrafter"/>
</dbReference>
<evidence type="ECO:0000313" key="2">
    <source>
        <dbReference type="EMBL" id="KAG7283948.1"/>
    </source>
</evidence>
<evidence type="ECO:0000313" key="3">
    <source>
        <dbReference type="Proteomes" id="UP001197093"/>
    </source>
</evidence>
<gene>
    <name evidence="2" type="ORF">NEMBOFW57_010306</name>
</gene>
<feature type="domain" description="AB hydrolase-1" evidence="1">
    <location>
        <begin position="98"/>
        <end position="372"/>
    </location>
</feature>
<organism evidence="2 3">
    <name type="scientific">Staphylotrichum longicolle</name>
    <dbReference type="NCBI Taxonomy" id="669026"/>
    <lineage>
        <taxon>Eukaryota</taxon>
        <taxon>Fungi</taxon>
        <taxon>Dikarya</taxon>
        <taxon>Ascomycota</taxon>
        <taxon>Pezizomycotina</taxon>
        <taxon>Sordariomycetes</taxon>
        <taxon>Sordariomycetidae</taxon>
        <taxon>Sordariales</taxon>
        <taxon>Chaetomiaceae</taxon>
        <taxon>Staphylotrichum</taxon>
    </lineage>
</organism>
<keyword evidence="3" id="KW-1185">Reference proteome</keyword>
<proteinExistence type="predicted"/>